<reference evidence="2" key="1">
    <citation type="submission" date="2021-07" db="EMBL/GenBank/DDBJ databases">
        <title>Neiella marina sp. nov., isolated from the intestinal content of sea cucumber Apostichopus japonicus.</title>
        <authorList>
            <person name="Bai X."/>
        </authorList>
    </citation>
    <scope>NUCLEOTIDE SEQUENCE</scope>
    <source>
        <strain evidence="2">126</strain>
    </source>
</reference>
<keyword evidence="3" id="KW-1185">Reference proteome</keyword>
<protein>
    <submittedName>
        <fullName evidence="2">HDOD domain-containing protein</fullName>
    </submittedName>
</protein>
<dbReference type="PROSITE" id="PS51833">
    <property type="entry name" value="HDOD"/>
    <property type="match status" value="1"/>
</dbReference>
<proteinExistence type="predicted"/>
<dbReference type="PANTHER" id="PTHR33525">
    <property type="match status" value="1"/>
</dbReference>
<sequence length="281" mass="31348">MSSNTQVKMLLYAVSNERRPHVPSPPKVLLQLQRVARDEFAGFGDVVDVVSSDPGLAAQFVHAANNMQRQRRVVSIRDAVSLIGLTGTEALIIQICMDNFFVSNQQQVQTILHREWRRSRAVSQLARYLTVKFIDNADDELASRAQLASLLHNIGALPVLSKASQIFESSELLPGVLDQAIDELGYTSAVQFIDKWRLGTEVKQTVDYWHHNKPLETIESDLQCVIALACAYYDRTARQSDYLKLESRLTASGILPYAGYLDSTESPASKLMPSNKIVRSA</sequence>
<dbReference type="Proteomes" id="UP001166251">
    <property type="component" value="Unassembled WGS sequence"/>
</dbReference>
<organism evidence="2 3">
    <name type="scientific">Neiella holothuriorum</name>
    <dbReference type="NCBI Taxonomy" id="2870530"/>
    <lineage>
        <taxon>Bacteria</taxon>
        <taxon>Pseudomonadati</taxon>
        <taxon>Pseudomonadota</taxon>
        <taxon>Gammaproteobacteria</taxon>
        <taxon>Alteromonadales</taxon>
        <taxon>Echinimonadaceae</taxon>
        <taxon>Neiella</taxon>
    </lineage>
</organism>
<gene>
    <name evidence="2" type="ORF">K0504_09845</name>
</gene>
<evidence type="ECO:0000259" key="1">
    <source>
        <dbReference type="PROSITE" id="PS51833"/>
    </source>
</evidence>
<name>A0ABS7EGK7_9GAMM</name>
<dbReference type="PANTHER" id="PTHR33525:SF3">
    <property type="entry name" value="RIBONUCLEASE Y"/>
    <property type="match status" value="1"/>
</dbReference>
<evidence type="ECO:0000313" key="2">
    <source>
        <dbReference type="EMBL" id="MBW8191339.1"/>
    </source>
</evidence>
<dbReference type="InterPro" id="IPR013976">
    <property type="entry name" value="HDOD"/>
</dbReference>
<feature type="domain" description="HDOD" evidence="1">
    <location>
        <begin position="22"/>
        <end position="212"/>
    </location>
</feature>
<dbReference type="EMBL" id="JAHZSS010000010">
    <property type="protein sequence ID" value="MBW8191339.1"/>
    <property type="molecule type" value="Genomic_DNA"/>
</dbReference>
<evidence type="ECO:0000313" key="3">
    <source>
        <dbReference type="Proteomes" id="UP001166251"/>
    </source>
</evidence>
<dbReference type="Pfam" id="PF08668">
    <property type="entry name" value="HDOD"/>
    <property type="match status" value="1"/>
</dbReference>
<dbReference type="InterPro" id="IPR052340">
    <property type="entry name" value="RNase_Y/CdgJ"/>
</dbReference>
<dbReference type="Gene3D" id="1.10.3210.10">
    <property type="entry name" value="Hypothetical protein af1432"/>
    <property type="match status" value="1"/>
</dbReference>
<comment type="caution">
    <text evidence="2">The sequence shown here is derived from an EMBL/GenBank/DDBJ whole genome shotgun (WGS) entry which is preliminary data.</text>
</comment>
<dbReference type="RefSeq" id="WP_220104022.1">
    <property type="nucleotide sequence ID" value="NZ_JAHZSS010000010.1"/>
</dbReference>
<accession>A0ABS7EGK7</accession>
<dbReference type="SUPFAM" id="SSF109604">
    <property type="entry name" value="HD-domain/PDEase-like"/>
    <property type="match status" value="1"/>
</dbReference>